<comment type="caution">
    <text evidence="2">The sequence shown here is derived from an EMBL/GenBank/DDBJ whole genome shotgun (WGS) entry which is preliminary data.</text>
</comment>
<keyword evidence="3" id="KW-1185">Reference proteome</keyword>
<feature type="domain" description="Tf2-1-like SH3-like" evidence="1">
    <location>
        <begin position="28"/>
        <end position="76"/>
    </location>
</feature>
<dbReference type="PANTHER" id="PTHR46148">
    <property type="entry name" value="CHROMO DOMAIN-CONTAINING PROTEIN"/>
    <property type="match status" value="1"/>
</dbReference>
<proteinExistence type="predicted"/>
<dbReference type="AlphaFoldDB" id="A0A5B6WRS8"/>
<reference evidence="3" key="1">
    <citation type="journal article" date="2019" name="Plant Biotechnol. J.">
        <title>Genome sequencing of the Australian wild diploid species Gossypium australe highlights disease resistance and delayed gland morphogenesis.</title>
        <authorList>
            <person name="Cai Y."/>
            <person name="Cai X."/>
            <person name="Wang Q."/>
            <person name="Wang P."/>
            <person name="Zhang Y."/>
            <person name="Cai C."/>
            <person name="Xu Y."/>
            <person name="Wang K."/>
            <person name="Zhou Z."/>
            <person name="Wang C."/>
            <person name="Geng S."/>
            <person name="Li B."/>
            <person name="Dong Q."/>
            <person name="Hou Y."/>
            <person name="Wang H."/>
            <person name="Ai P."/>
            <person name="Liu Z."/>
            <person name="Yi F."/>
            <person name="Sun M."/>
            <person name="An G."/>
            <person name="Cheng J."/>
            <person name="Zhang Y."/>
            <person name="Shi Q."/>
            <person name="Xie Y."/>
            <person name="Shi X."/>
            <person name="Chang Y."/>
            <person name="Huang F."/>
            <person name="Chen Y."/>
            <person name="Hong S."/>
            <person name="Mi L."/>
            <person name="Sun Q."/>
            <person name="Zhang L."/>
            <person name="Zhou B."/>
            <person name="Peng R."/>
            <person name="Zhang X."/>
            <person name="Liu F."/>
        </authorList>
    </citation>
    <scope>NUCLEOTIDE SEQUENCE [LARGE SCALE GENOMIC DNA]</scope>
    <source>
        <strain evidence="3">cv. PA1801</strain>
    </source>
</reference>
<evidence type="ECO:0000313" key="2">
    <source>
        <dbReference type="EMBL" id="KAA3484609.1"/>
    </source>
</evidence>
<sequence>MAPYVTLYETEEKVKLIKDRLKATFNIQKSYSKLSPRFIGPYEIFERVGLVAYRLALPPKLEKIHNVFHVLMPRRYQFNLSHVITYEAIKIQPNLS</sequence>
<evidence type="ECO:0000259" key="1">
    <source>
        <dbReference type="Pfam" id="PF24626"/>
    </source>
</evidence>
<dbReference type="Proteomes" id="UP000325315">
    <property type="component" value="Unassembled WGS sequence"/>
</dbReference>
<protein>
    <submittedName>
        <fullName evidence="2">Retrotransposable element Tf2</fullName>
    </submittedName>
</protein>
<dbReference type="OrthoDB" id="998764at2759"/>
<gene>
    <name evidence="2" type="ORF">EPI10_006683</name>
</gene>
<accession>A0A5B6WRS8</accession>
<name>A0A5B6WRS8_9ROSI</name>
<evidence type="ECO:0000313" key="3">
    <source>
        <dbReference type="Proteomes" id="UP000325315"/>
    </source>
</evidence>
<dbReference type="PANTHER" id="PTHR46148:SF44">
    <property type="entry name" value="GAG-POL POLYPROTEIN"/>
    <property type="match status" value="1"/>
</dbReference>
<dbReference type="EMBL" id="SMMG02000002">
    <property type="protein sequence ID" value="KAA3484609.1"/>
    <property type="molecule type" value="Genomic_DNA"/>
</dbReference>
<organism evidence="2 3">
    <name type="scientific">Gossypium australe</name>
    <dbReference type="NCBI Taxonomy" id="47621"/>
    <lineage>
        <taxon>Eukaryota</taxon>
        <taxon>Viridiplantae</taxon>
        <taxon>Streptophyta</taxon>
        <taxon>Embryophyta</taxon>
        <taxon>Tracheophyta</taxon>
        <taxon>Spermatophyta</taxon>
        <taxon>Magnoliopsida</taxon>
        <taxon>eudicotyledons</taxon>
        <taxon>Gunneridae</taxon>
        <taxon>Pentapetalae</taxon>
        <taxon>rosids</taxon>
        <taxon>malvids</taxon>
        <taxon>Malvales</taxon>
        <taxon>Malvaceae</taxon>
        <taxon>Malvoideae</taxon>
        <taxon>Gossypium</taxon>
    </lineage>
</organism>
<dbReference type="InterPro" id="IPR056924">
    <property type="entry name" value="SH3_Tf2-1"/>
</dbReference>
<dbReference type="Pfam" id="PF24626">
    <property type="entry name" value="SH3_Tf2-1"/>
    <property type="match status" value="1"/>
</dbReference>